<feature type="transmembrane region" description="Helical" evidence="1">
    <location>
        <begin position="20"/>
        <end position="44"/>
    </location>
</feature>
<proteinExistence type="predicted"/>
<feature type="transmembrane region" description="Helical" evidence="1">
    <location>
        <begin position="64"/>
        <end position="89"/>
    </location>
</feature>
<evidence type="ECO:0000256" key="1">
    <source>
        <dbReference type="SAM" id="Phobius"/>
    </source>
</evidence>
<keyword evidence="1" id="KW-0812">Transmembrane</keyword>
<sequence length="192" mass="21980">MKIINSKIYQIFTDLTNHVVLNILFLLSILPVITIGPAINSLFHVVSDWNTKNNKDVLVPYLRYFFRSVFSIDVIMSILLIFITGIYYINFTDLLPINAQNTLIIVLIMMVSLLLFIGIVVNYYLITVRETNKLKFINTLKKVVSYTTLNIGRTLIYGCLISLFLLLVDLFPPVIFIISTSVVKIILKIDTI</sequence>
<dbReference type="OrthoDB" id="2182676at2"/>
<reference evidence="2 3" key="1">
    <citation type="submission" date="2016-11" db="EMBL/GenBank/DDBJ databases">
        <authorList>
            <person name="Jaros S."/>
            <person name="Januszkiewicz K."/>
            <person name="Wedrychowicz H."/>
        </authorList>
    </citation>
    <scope>NUCLEOTIDE SEQUENCE [LARGE SCALE GENOMIC DNA]</scope>
    <source>
        <strain evidence="2 3">DSM 15692</strain>
    </source>
</reference>
<evidence type="ECO:0000313" key="3">
    <source>
        <dbReference type="Proteomes" id="UP000184128"/>
    </source>
</evidence>
<protein>
    <submittedName>
        <fullName evidence="2">Uncharacterized membrane protein YesL</fullName>
    </submittedName>
</protein>
<organism evidence="2 3">
    <name type="scientific">Atopostipes suicloacalis DSM 15692</name>
    <dbReference type="NCBI Taxonomy" id="1121025"/>
    <lineage>
        <taxon>Bacteria</taxon>
        <taxon>Bacillati</taxon>
        <taxon>Bacillota</taxon>
        <taxon>Bacilli</taxon>
        <taxon>Lactobacillales</taxon>
        <taxon>Carnobacteriaceae</taxon>
        <taxon>Atopostipes</taxon>
    </lineage>
</organism>
<feature type="transmembrane region" description="Helical" evidence="1">
    <location>
        <begin position="101"/>
        <end position="126"/>
    </location>
</feature>
<keyword evidence="3" id="KW-1185">Reference proteome</keyword>
<dbReference type="InterPro" id="IPR006938">
    <property type="entry name" value="DUF624"/>
</dbReference>
<dbReference type="STRING" id="1121025.SAMN02745249_00950"/>
<dbReference type="AlphaFoldDB" id="A0A1M4VLJ7"/>
<dbReference type="Pfam" id="PF04854">
    <property type="entry name" value="DUF624"/>
    <property type="match status" value="1"/>
</dbReference>
<keyword evidence="1" id="KW-1133">Transmembrane helix</keyword>
<gene>
    <name evidence="2" type="ORF">SAMN02745249_00950</name>
</gene>
<accession>A0A1M4VLJ7</accession>
<evidence type="ECO:0000313" key="2">
    <source>
        <dbReference type="EMBL" id="SHE69700.1"/>
    </source>
</evidence>
<dbReference type="EMBL" id="FQUF01000012">
    <property type="protein sequence ID" value="SHE69700.1"/>
    <property type="molecule type" value="Genomic_DNA"/>
</dbReference>
<name>A0A1M4VLJ7_9LACT</name>
<feature type="transmembrane region" description="Helical" evidence="1">
    <location>
        <begin position="155"/>
        <end position="178"/>
    </location>
</feature>
<dbReference type="RefSeq" id="WP_073297113.1">
    <property type="nucleotide sequence ID" value="NZ_FQUF01000012.1"/>
</dbReference>
<dbReference type="Proteomes" id="UP000184128">
    <property type="component" value="Unassembled WGS sequence"/>
</dbReference>
<keyword evidence="1" id="KW-0472">Membrane</keyword>